<sequence>MAADDYPFHHEFPGQISTRIVNEIRGIIRIVSDVTSKPAGTSERE</sequence>
<protein>
    <recommendedName>
        <fullName evidence="1">GMP synthase C-terminal domain-containing protein</fullName>
    </recommendedName>
</protein>
<accession>A0A211ZRT3</accession>
<dbReference type="OrthoDB" id="8481953at2"/>
<evidence type="ECO:0000259" key="1">
    <source>
        <dbReference type="Pfam" id="PF00958"/>
    </source>
</evidence>
<evidence type="ECO:0000313" key="3">
    <source>
        <dbReference type="Proteomes" id="UP000196655"/>
    </source>
</evidence>
<comment type="caution">
    <text evidence="2">The sequence shown here is derived from an EMBL/GenBank/DDBJ whole genome shotgun (WGS) entry which is preliminary data.</text>
</comment>
<gene>
    <name evidence="2" type="ORF">BWR60_06900</name>
</gene>
<dbReference type="EMBL" id="NHON01000009">
    <property type="protein sequence ID" value="OWJ67991.1"/>
    <property type="molecule type" value="Genomic_DNA"/>
</dbReference>
<dbReference type="Proteomes" id="UP000196655">
    <property type="component" value="Unassembled WGS sequence"/>
</dbReference>
<dbReference type="GO" id="GO:0005524">
    <property type="term" value="F:ATP binding"/>
    <property type="evidence" value="ECO:0007669"/>
    <property type="project" value="InterPro"/>
</dbReference>
<feature type="domain" description="GMP synthase C-terminal" evidence="1">
    <location>
        <begin position="1"/>
        <end position="43"/>
    </location>
</feature>
<name>A0A211ZRT3_9PROT</name>
<dbReference type="Gene3D" id="3.30.300.10">
    <property type="match status" value="1"/>
</dbReference>
<dbReference type="GO" id="GO:0003922">
    <property type="term" value="F:GMP synthase (glutamine-hydrolyzing) activity"/>
    <property type="evidence" value="ECO:0007669"/>
    <property type="project" value="InterPro"/>
</dbReference>
<keyword evidence="3" id="KW-1185">Reference proteome</keyword>
<dbReference type="SUPFAM" id="SSF54810">
    <property type="entry name" value="GMP synthetase C-terminal dimerisation domain"/>
    <property type="match status" value="1"/>
</dbReference>
<proteinExistence type="predicted"/>
<dbReference type="Pfam" id="PF00958">
    <property type="entry name" value="GMP_synt_C"/>
    <property type="match status" value="1"/>
</dbReference>
<reference evidence="3" key="1">
    <citation type="submission" date="2017-05" db="EMBL/GenBank/DDBJ databases">
        <authorList>
            <person name="Macchi M."/>
            <person name="Festa S."/>
            <person name="Coppotelli B.M."/>
            <person name="Morelli I.S."/>
        </authorList>
    </citation>
    <scope>NUCLEOTIDE SEQUENCE [LARGE SCALE GENOMIC DNA]</scope>
    <source>
        <strain evidence="3">I</strain>
    </source>
</reference>
<dbReference type="AlphaFoldDB" id="A0A211ZRT3"/>
<evidence type="ECO:0000313" key="2">
    <source>
        <dbReference type="EMBL" id="OWJ67991.1"/>
    </source>
</evidence>
<organism evidence="2 3">
    <name type="scientific">Inquilinus limosus</name>
    <dbReference type="NCBI Taxonomy" id="171674"/>
    <lineage>
        <taxon>Bacteria</taxon>
        <taxon>Pseudomonadati</taxon>
        <taxon>Pseudomonadota</taxon>
        <taxon>Alphaproteobacteria</taxon>
        <taxon>Rhodospirillales</taxon>
        <taxon>Rhodospirillaceae</taxon>
        <taxon>Inquilinus</taxon>
    </lineage>
</organism>
<dbReference type="InterPro" id="IPR001674">
    <property type="entry name" value="GMP_synth_C"/>
</dbReference>